<dbReference type="EMBL" id="CAVLGL010000001">
    <property type="protein sequence ID" value="CAK1577960.1"/>
    <property type="molecule type" value="Genomic_DNA"/>
</dbReference>
<evidence type="ECO:0000256" key="12">
    <source>
        <dbReference type="ARBA" id="ARBA00023033"/>
    </source>
</evidence>
<dbReference type="InterPro" id="IPR002401">
    <property type="entry name" value="Cyt_P450_E_grp-I"/>
</dbReference>
<keyword evidence="18" id="KW-1185">Reference proteome</keyword>
<dbReference type="PRINTS" id="PR00385">
    <property type="entry name" value="P450"/>
</dbReference>
<dbReference type="Gene3D" id="1.10.630.10">
    <property type="entry name" value="Cytochrome P450"/>
    <property type="match status" value="1"/>
</dbReference>
<proteinExistence type="inferred from homology"/>
<evidence type="ECO:0000256" key="1">
    <source>
        <dbReference type="ARBA" id="ARBA00001971"/>
    </source>
</evidence>
<keyword evidence="10 16" id="KW-0560">Oxidoreductase</keyword>
<comment type="similarity">
    <text evidence="4 16">Belongs to the cytochrome P450 family.</text>
</comment>
<evidence type="ECO:0000313" key="18">
    <source>
        <dbReference type="Proteomes" id="UP001314205"/>
    </source>
</evidence>
<evidence type="ECO:0000256" key="9">
    <source>
        <dbReference type="ARBA" id="ARBA00022848"/>
    </source>
</evidence>
<keyword evidence="11 15" id="KW-0408">Iron</keyword>
<evidence type="ECO:0000256" key="8">
    <source>
        <dbReference type="ARBA" id="ARBA00022824"/>
    </source>
</evidence>
<evidence type="ECO:0000256" key="11">
    <source>
        <dbReference type="ARBA" id="ARBA00023004"/>
    </source>
</evidence>
<evidence type="ECO:0000256" key="7">
    <source>
        <dbReference type="ARBA" id="ARBA00022723"/>
    </source>
</evidence>
<keyword evidence="7 15" id="KW-0479">Metal-binding</keyword>
<evidence type="ECO:0000313" key="17">
    <source>
        <dbReference type="EMBL" id="CAK1577960.1"/>
    </source>
</evidence>
<dbReference type="GO" id="GO:0005506">
    <property type="term" value="F:iron ion binding"/>
    <property type="evidence" value="ECO:0007669"/>
    <property type="project" value="InterPro"/>
</dbReference>
<keyword evidence="12 16" id="KW-0503">Monooxygenase</keyword>
<dbReference type="PROSITE" id="PS00086">
    <property type="entry name" value="CYTOCHROME_P450"/>
    <property type="match status" value="1"/>
</dbReference>
<evidence type="ECO:0000256" key="4">
    <source>
        <dbReference type="ARBA" id="ARBA00010617"/>
    </source>
</evidence>
<evidence type="ECO:0000256" key="13">
    <source>
        <dbReference type="ARBA" id="ARBA00023136"/>
    </source>
</evidence>
<dbReference type="PRINTS" id="PR00463">
    <property type="entry name" value="EP450I"/>
</dbReference>
<dbReference type="InterPro" id="IPR036396">
    <property type="entry name" value="Cyt_P450_sf"/>
</dbReference>
<dbReference type="InterPro" id="IPR050476">
    <property type="entry name" value="Insect_CytP450_Detox"/>
</dbReference>
<sequence length="511" mass="58237">MIYLALLIVALVVLYCYGTRTFKYWEKRGVKHDKPIPFIGNSLSFYLAQKSITQVAADLYWKYPNEKVVGFFDSFKPELIIREPGIVKRTLVTDFAYFYPRGLNTHKTVIEPLLRNLFFADGDLWRLLRQRMTPAFTSGKLKAMFPLIVERAERLQNKAINATKTGRVLDAREIMARYTTDFIGACGFGLDADSLSDENSAFRKLGAKIFTFGFSEICIQILKEMFPEACKHLKVLGKIEKDMINLVKSIMQERNYEPCGRNDFIDLLLECKKKGKMIGESIEKTKADGTPEKVSLELDDLLITAQVFVFFAAGFETSSSATSFTLHQLAFHPEIQKKVQEEIDNVLSKYDGKLCYDAIKEMKYLDCAFREGMRMFPSLGFLIRESAQKYTFPEINLPIDEGVIVIIPLQAMHNDPQYFENPNQFSPERFLPENVNSKIKHVYLPFGDGPRACIGERLGLMQSLAGLAAILSRYSVEPALDTLRYPVVNPTSNIVQSIKDGLPLLFRERTD</sequence>
<dbReference type="InterPro" id="IPR017972">
    <property type="entry name" value="Cyt_P450_CS"/>
</dbReference>
<dbReference type="Pfam" id="PF00067">
    <property type="entry name" value="p450"/>
    <property type="match status" value="1"/>
</dbReference>
<feature type="binding site" description="axial binding residue" evidence="15">
    <location>
        <position position="453"/>
    </location>
    <ligand>
        <name>heme</name>
        <dbReference type="ChEBI" id="CHEBI:30413"/>
    </ligand>
    <ligandPart>
        <name>Fe</name>
        <dbReference type="ChEBI" id="CHEBI:18248"/>
    </ligandPart>
</feature>
<evidence type="ECO:0000256" key="6">
    <source>
        <dbReference type="ARBA" id="ARBA00022617"/>
    </source>
</evidence>
<dbReference type="SUPFAM" id="SSF48264">
    <property type="entry name" value="Cytochrome P450"/>
    <property type="match status" value="1"/>
</dbReference>
<keyword evidence="6 15" id="KW-0349">Heme</keyword>
<keyword evidence="13" id="KW-0472">Membrane</keyword>
<dbReference type="InterPro" id="IPR001128">
    <property type="entry name" value="Cyt_P450"/>
</dbReference>
<evidence type="ECO:0000256" key="10">
    <source>
        <dbReference type="ARBA" id="ARBA00023002"/>
    </source>
</evidence>
<dbReference type="CDD" id="cd11056">
    <property type="entry name" value="CYP6-like"/>
    <property type="match status" value="1"/>
</dbReference>
<evidence type="ECO:0000256" key="14">
    <source>
        <dbReference type="ARBA" id="ARBA00047827"/>
    </source>
</evidence>
<comment type="catalytic activity">
    <reaction evidence="14">
        <text>an organic molecule + reduced [NADPH--hemoprotein reductase] + O2 = an alcohol + oxidized [NADPH--hemoprotein reductase] + H2O + H(+)</text>
        <dbReference type="Rhea" id="RHEA:17149"/>
        <dbReference type="Rhea" id="RHEA-COMP:11964"/>
        <dbReference type="Rhea" id="RHEA-COMP:11965"/>
        <dbReference type="ChEBI" id="CHEBI:15377"/>
        <dbReference type="ChEBI" id="CHEBI:15378"/>
        <dbReference type="ChEBI" id="CHEBI:15379"/>
        <dbReference type="ChEBI" id="CHEBI:30879"/>
        <dbReference type="ChEBI" id="CHEBI:57618"/>
        <dbReference type="ChEBI" id="CHEBI:58210"/>
        <dbReference type="ChEBI" id="CHEBI:142491"/>
        <dbReference type="EC" id="1.14.14.1"/>
    </reaction>
</comment>
<dbReference type="FunFam" id="1.10.630.10:FF:000042">
    <property type="entry name" value="Cytochrome P450"/>
    <property type="match status" value="1"/>
</dbReference>
<dbReference type="Proteomes" id="UP001314205">
    <property type="component" value="Unassembled WGS sequence"/>
</dbReference>
<dbReference type="GO" id="GO:0020037">
    <property type="term" value="F:heme binding"/>
    <property type="evidence" value="ECO:0007669"/>
    <property type="project" value="InterPro"/>
</dbReference>
<organism evidence="17 18">
    <name type="scientific">Parnassius mnemosyne</name>
    <name type="common">clouded apollo</name>
    <dbReference type="NCBI Taxonomy" id="213953"/>
    <lineage>
        <taxon>Eukaryota</taxon>
        <taxon>Metazoa</taxon>
        <taxon>Ecdysozoa</taxon>
        <taxon>Arthropoda</taxon>
        <taxon>Hexapoda</taxon>
        <taxon>Insecta</taxon>
        <taxon>Pterygota</taxon>
        <taxon>Neoptera</taxon>
        <taxon>Endopterygota</taxon>
        <taxon>Lepidoptera</taxon>
        <taxon>Glossata</taxon>
        <taxon>Ditrysia</taxon>
        <taxon>Papilionoidea</taxon>
        <taxon>Papilionidae</taxon>
        <taxon>Parnassiinae</taxon>
        <taxon>Parnassini</taxon>
        <taxon>Parnassius</taxon>
        <taxon>Driopa</taxon>
    </lineage>
</organism>
<evidence type="ECO:0000256" key="3">
    <source>
        <dbReference type="ARBA" id="ARBA00004406"/>
    </source>
</evidence>
<name>A0AAV1K6P1_9NEOP</name>
<evidence type="ECO:0000256" key="16">
    <source>
        <dbReference type="RuleBase" id="RU000461"/>
    </source>
</evidence>
<dbReference type="PANTHER" id="PTHR24292:SF45">
    <property type="entry name" value="CYTOCHROME P450 6G1-RELATED"/>
    <property type="match status" value="1"/>
</dbReference>
<protein>
    <recommendedName>
        <fullName evidence="5">unspecific monooxygenase</fullName>
        <ecNumber evidence="5">1.14.14.1</ecNumber>
    </recommendedName>
</protein>
<dbReference type="AlphaFoldDB" id="A0AAV1K6P1"/>
<comment type="subcellular location">
    <subcellularLocation>
        <location evidence="3">Endoplasmic reticulum membrane</location>
        <topology evidence="3">Peripheral membrane protein</topology>
    </subcellularLocation>
    <subcellularLocation>
        <location evidence="2">Microsome membrane</location>
        <topology evidence="2">Peripheral membrane protein</topology>
    </subcellularLocation>
</comment>
<evidence type="ECO:0000256" key="2">
    <source>
        <dbReference type="ARBA" id="ARBA00004174"/>
    </source>
</evidence>
<dbReference type="PANTHER" id="PTHR24292">
    <property type="entry name" value="CYTOCHROME P450"/>
    <property type="match status" value="1"/>
</dbReference>
<accession>A0AAV1K6P1</accession>
<keyword evidence="9" id="KW-0492">Microsome</keyword>
<gene>
    <name evidence="17" type="ORF">PARMNEM_LOCUS116</name>
</gene>
<evidence type="ECO:0000256" key="15">
    <source>
        <dbReference type="PIRSR" id="PIRSR602401-1"/>
    </source>
</evidence>
<keyword evidence="8" id="KW-0256">Endoplasmic reticulum</keyword>
<comment type="caution">
    <text evidence="17">The sequence shown here is derived from an EMBL/GenBank/DDBJ whole genome shotgun (WGS) entry which is preliminary data.</text>
</comment>
<evidence type="ECO:0000256" key="5">
    <source>
        <dbReference type="ARBA" id="ARBA00012109"/>
    </source>
</evidence>
<dbReference type="GO" id="GO:0016712">
    <property type="term" value="F:oxidoreductase activity, acting on paired donors, with incorporation or reduction of molecular oxygen, reduced flavin or flavoprotein as one donor, and incorporation of one atom of oxygen"/>
    <property type="evidence" value="ECO:0007669"/>
    <property type="project" value="UniProtKB-EC"/>
</dbReference>
<comment type="cofactor">
    <cofactor evidence="1 15">
        <name>heme</name>
        <dbReference type="ChEBI" id="CHEBI:30413"/>
    </cofactor>
</comment>
<dbReference type="GO" id="GO:0005789">
    <property type="term" value="C:endoplasmic reticulum membrane"/>
    <property type="evidence" value="ECO:0007669"/>
    <property type="project" value="UniProtKB-SubCell"/>
</dbReference>
<dbReference type="EC" id="1.14.14.1" evidence="5"/>
<reference evidence="17 18" key="1">
    <citation type="submission" date="2023-11" db="EMBL/GenBank/DDBJ databases">
        <authorList>
            <person name="Hedman E."/>
            <person name="Englund M."/>
            <person name="Stromberg M."/>
            <person name="Nyberg Akerstrom W."/>
            <person name="Nylinder S."/>
            <person name="Jareborg N."/>
            <person name="Kallberg Y."/>
            <person name="Kronander E."/>
        </authorList>
    </citation>
    <scope>NUCLEOTIDE SEQUENCE [LARGE SCALE GENOMIC DNA]</scope>
</reference>